<feature type="transmembrane region" description="Helical" evidence="2">
    <location>
        <begin position="345"/>
        <end position="364"/>
    </location>
</feature>
<feature type="transmembrane region" description="Helical" evidence="2">
    <location>
        <begin position="471"/>
        <end position="491"/>
    </location>
</feature>
<feature type="transmembrane region" description="Helical" evidence="2">
    <location>
        <begin position="445"/>
        <end position="464"/>
    </location>
</feature>
<feature type="transmembrane region" description="Helical" evidence="2">
    <location>
        <begin position="309"/>
        <end position="333"/>
    </location>
</feature>
<comment type="caution">
    <text evidence="3">The sequence shown here is derived from an EMBL/GenBank/DDBJ whole genome shotgun (WGS) entry which is preliminary data.</text>
</comment>
<dbReference type="Gene3D" id="1.20.1250.20">
    <property type="entry name" value="MFS general substrate transporter like domains"/>
    <property type="match status" value="1"/>
</dbReference>
<dbReference type="AlphaFoldDB" id="A0A8J5X9W0"/>
<keyword evidence="4" id="KW-1185">Reference proteome</keyword>
<feature type="compositionally biased region" description="Gly residues" evidence="1">
    <location>
        <begin position="57"/>
        <end position="69"/>
    </location>
</feature>
<accession>A0A8J5X9W0</accession>
<feature type="transmembrane region" description="Helical" evidence="2">
    <location>
        <begin position="179"/>
        <end position="205"/>
    </location>
</feature>
<feature type="transmembrane region" description="Helical" evidence="2">
    <location>
        <begin position="503"/>
        <end position="523"/>
    </location>
</feature>
<feature type="transmembrane region" description="Helical" evidence="2">
    <location>
        <begin position="252"/>
        <end position="270"/>
    </location>
</feature>
<proteinExistence type="predicted"/>
<feature type="transmembrane region" description="Helical" evidence="2">
    <location>
        <begin position="411"/>
        <end position="433"/>
    </location>
</feature>
<reference evidence="3" key="1">
    <citation type="submission" date="2021-05" db="EMBL/GenBank/DDBJ databases">
        <title>The genome of the haptophyte Pavlova lutheri (Diacronema luteri, Pavlovales) - a model for lipid biosynthesis in eukaryotic algae.</title>
        <authorList>
            <person name="Hulatt C.J."/>
            <person name="Posewitz M.C."/>
        </authorList>
    </citation>
    <scope>NUCLEOTIDE SEQUENCE</scope>
    <source>
        <strain evidence="3">NIVA-4/92</strain>
    </source>
</reference>
<evidence type="ECO:0000313" key="4">
    <source>
        <dbReference type="Proteomes" id="UP000751190"/>
    </source>
</evidence>
<feature type="region of interest" description="Disordered" evidence="1">
    <location>
        <begin position="1"/>
        <end position="28"/>
    </location>
</feature>
<name>A0A8J5X9W0_DIALT</name>
<dbReference type="OrthoDB" id="10499085at2759"/>
<feature type="transmembrane region" description="Helical" evidence="2">
    <location>
        <begin position="225"/>
        <end position="245"/>
    </location>
</feature>
<dbReference type="Proteomes" id="UP000751190">
    <property type="component" value="Unassembled WGS sequence"/>
</dbReference>
<keyword evidence="2" id="KW-1133">Transmembrane helix</keyword>
<evidence type="ECO:0000313" key="3">
    <source>
        <dbReference type="EMBL" id="KAG8461566.1"/>
    </source>
</evidence>
<organism evidence="3 4">
    <name type="scientific">Diacronema lutheri</name>
    <name type="common">Unicellular marine alga</name>
    <name type="synonym">Monochrysis lutheri</name>
    <dbReference type="NCBI Taxonomy" id="2081491"/>
    <lineage>
        <taxon>Eukaryota</taxon>
        <taxon>Haptista</taxon>
        <taxon>Haptophyta</taxon>
        <taxon>Pavlovophyceae</taxon>
        <taxon>Pavlovales</taxon>
        <taxon>Pavlovaceae</taxon>
        <taxon>Diacronema</taxon>
    </lineage>
</organism>
<protein>
    <recommendedName>
        <fullName evidence="5">Major facilitator superfamily (MFS) profile domain-containing protein</fullName>
    </recommendedName>
</protein>
<dbReference type="SUPFAM" id="SSF103473">
    <property type="entry name" value="MFS general substrate transporter"/>
    <property type="match status" value="1"/>
</dbReference>
<evidence type="ECO:0008006" key="5">
    <source>
        <dbReference type="Google" id="ProtNLM"/>
    </source>
</evidence>
<evidence type="ECO:0000256" key="2">
    <source>
        <dbReference type="SAM" id="Phobius"/>
    </source>
</evidence>
<keyword evidence="2" id="KW-0472">Membrane</keyword>
<feature type="compositionally biased region" description="Low complexity" evidence="1">
    <location>
        <begin position="44"/>
        <end position="56"/>
    </location>
</feature>
<dbReference type="EMBL" id="JAGTXO010000025">
    <property type="protein sequence ID" value="KAG8461566.1"/>
    <property type="molecule type" value="Genomic_DNA"/>
</dbReference>
<evidence type="ECO:0000256" key="1">
    <source>
        <dbReference type="SAM" id="MobiDB-lite"/>
    </source>
</evidence>
<feature type="region of interest" description="Disordered" evidence="1">
    <location>
        <begin position="40"/>
        <end position="73"/>
    </location>
</feature>
<dbReference type="InterPro" id="IPR036259">
    <property type="entry name" value="MFS_trans_sf"/>
</dbReference>
<keyword evidence="2" id="KW-0812">Transmembrane</keyword>
<sequence>MPQPYNEVLADAAHDEDDAPMSPNGGTEMHALEFEEVALTAGMPGSSSAARNSAASAGGGGDGGGGGGAPFKRGPAARWVRWAAGGAATLQKKVGQIRSATSKGPMQPPGSAQQLAPADEIPEHWGLTARELGRIEKRWRLWSSAVSSARPSTETEERGPLDRLSAVPRLLAALQARGIFFGWAVAAVVAVGLVLEAPVCELSIAVALDPIGRSLGCDEADLARALAIAHVFAGLAAPVGTYALAHLAPGTAGALCAALLALGLLVASAARGLFALGFGVALAKLAGQGVLAPLAMSALHGWWRSRRRVVDTAVIVAVSIAALGVAPALVRAAALGAADGWRRSLAGGALVSILAGAPLLLLLLPRPPNAYGQMPDGVAVSAAFQGDEALEIADLPTQVWSFADAATSSKFWLAQLALVTVRVHAAGLLFMHGVLLPDALPRVDWLMSVAAGGAVAAVAVGLSLEQLRKKHLVLVAALAADVVALALAALGPAADGAALAARLWGALAGAMVSACILTPGPVWCQLFGSVDAYRIELLSACTTLGASGIAIGIWAQWYDSFGSVSRALRLAAATAAVLAAAVGLALNDEVDGSVQSWQSLQAARDVNWSAALSRCFRRRRSI</sequence>
<feature type="transmembrane region" description="Helical" evidence="2">
    <location>
        <begin position="567"/>
        <end position="586"/>
    </location>
</feature>
<gene>
    <name evidence="3" type="ORF">KFE25_001170</name>
</gene>
<feature type="transmembrane region" description="Helical" evidence="2">
    <location>
        <begin position="535"/>
        <end position="555"/>
    </location>
</feature>